<feature type="signal peptide" evidence="1">
    <location>
        <begin position="1"/>
        <end position="24"/>
    </location>
</feature>
<organism evidence="3 4">
    <name type="scientific">Candidatus Opimibacter skivensis</name>
    <dbReference type="NCBI Taxonomy" id="2982028"/>
    <lineage>
        <taxon>Bacteria</taxon>
        <taxon>Pseudomonadati</taxon>
        <taxon>Bacteroidota</taxon>
        <taxon>Saprospiria</taxon>
        <taxon>Saprospirales</taxon>
        <taxon>Saprospiraceae</taxon>
        <taxon>Candidatus Opimibacter</taxon>
    </lineage>
</organism>
<feature type="chain" id="PRO_5038449711" description="DUF5777 domain-containing protein" evidence="1">
    <location>
        <begin position="25"/>
        <end position="299"/>
    </location>
</feature>
<sequence>MKPSINTFFGAFILLFVFSAPLWAQEADMNTSESKPVKNTFGSIWIIDNQTVAVPFKGNFEFDIQHRFGIVKNGYDDLFGLYAPSNIRLGFGYVPIEKLMIGFGITKTNLTWDVNVKYAILRQMTSGGSPLSVTYFGNAAIDTRDKDYFTNPEVLVTTDRLSFFHQLLFARKFSDKISLQLGASLSHFNTVEAFKNPQNEIIDKYQNDHFAIALSGRYKISPVTNILINYDQPVTTHEVLDPQPNISFGLEITTSSHQFQIFAGNFYNITPQRNNVFNNNRFQDGAFLIGFNMTRLWSL</sequence>
<dbReference type="Pfam" id="PF19089">
    <property type="entry name" value="DUF5777"/>
    <property type="match status" value="1"/>
</dbReference>
<dbReference type="AlphaFoldDB" id="A0A9D7SUM9"/>
<feature type="domain" description="DUF5777" evidence="2">
    <location>
        <begin position="41"/>
        <end position="297"/>
    </location>
</feature>
<reference evidence="3 4" key="1">
    <citation type="submission" date="2020-10" db="EMBL/GenBank/DDBJ databases">
        <title>Connecting structure to function with the recovery of over 1000 high-quality activated sludge metagenome-assembled genomes encoding full-length rRNA genes using long-read sequencing.</title>
        <authorList>
            <person name="Singleton C.M."/>
            <person name="Petriglieri F."/>
            <person name="Kristensen J.M."/>
            <person name="Kirkegaard R.H."/>
            <person name="Michaelsen T.Y."/>
            <person name="Andersen M.H."/>
            <person name="Karst S.M."/>
            <person name="Dueholm M.S."/>
            <person name="Nielsen P.H."/>
            <person name="Albertsen M."/>
        </authorList>
    </citation>
    <scope>NUCLEOTIDE SEQUENCE [LARGE SCALE GENOMIC DNA]</scope>
    <source>
        <strain evidence="3">Ribe_18-Q3-R11-54_MAXAC.273</strain>
    </source>
</reference>
<name>A0A9D7SUM9_9BACT</name>
<dbReference type="EMBL" id="JADKGY010000006">
    <property type="protein sequence ID" value="MBK9982298.1"/>
    <property type="molecule type" value="Genomic_DNA"/>
</dbReference>
<proteinExistence type="predicted"/>
<evidence type="ECO:0000256" key="1">
    <source>
        <dbReference type="SAM" id="SignalP"/>
    </source>
</evidence>
<protein>
    <recommendedName>
        <fullName evidence="2">DUF5777 domain-containing protein</fullName>
    </recommendedName>
</protein>
<evidence type="ECO:0000313" key="4">
    <source>
        <dbReference type="Proteomes" id="UP000808337"/>
    </source>
</evidence>
<accession>A0A9D7SUM9</accession>
<evidence type="ECO:0000313" key="3">
    <source>
        <dbReference type="EMBL" id="MBK9982298.1"/>
    </source>
</evidence>
<gene>
    <name evidence="3" type="ORF">IPP15_07720</name>
</gene>
<comment type="caution">
    <text evidence="3">The sequence shown here is derived from an EMBL/GenBank/DDBJ whole genome shotgun (WGS) entry which is preliminary data.</text>
</comment>
<evidence type="ECO:0000259" key="2">
    <source>
        <dbReference type="Pfam" id="PF19089"/>
    </source>
</evidence>
<dbReference type="InterPro" id="IPR045916">
    <property type="entry name" value="DUF5777"/>
</dbReference>
<keyword evidence="1" id="KW-0732">Signal</keyword>
<dbReference type="Proteomes" id="UP000808337">
    <property type="component" value="Unassembled WGS sequence"/>
</dbReference>